<name>A0ABY4WF95_9BACL</name>
<dbReference type="RefSeq" id="WP_251872923.1">
    <property type="nucleotide sequence ID" value="NZ_CP098755.1"/>
</dbReference>
<dbReference type="InterPro" id="IPR036638">
    <property type="entry name" value="HLH_DNA-bd_sf"/>
</dbReference>
<gene>
    <name evidence="1" type="ORF">NDK47_00175</name>
</gene>
<dbReference type="InterPro" id="IPR037208">
    <property type="entry name" value="Spo0E-like_sf"/>
</dbReference>
<evidence type="ECO:0000313" key="2">
    <source>
        <dbReference type="Proteomes" id="UP001056500"/>
    </source>
</evidence>
<accession>A0ABY4WF95</accession>
<protein>
    <submittedName>
        <fullName evidence="1">Aspartyl-phosphate phosphatase Spo0E family protein</fullName>
    </submittedName>
</protein>
<sequence>MVAILSDKEVPLSYLVQGMSPGGALHATQTKYGTELAVQPGDTLFQTVEDLRRQLVLLVQETGSFTNESVVKLSQLLDQHVYEIQLRKYKHIEKNLCSS</sequence>
<dbReference type="Proteomes" id="UP001056500">
    <property type="component" value="Chromosome"/>
</dbReference>
<dbReference type="EMBL" id="CP098755">
    <property type="protein sequence ID" value="USG65835.1"/>
    <property type="molecule type" value="Genomic_DNA"/>
</dbReference>
<dbReference type="Pfam" id="PF09388">
    <property type="entry name" value="SpoOE-like"/>
    <property type="match status" value="1"/>
</dbReference>
<reference evidence="1" key="1">
    <citation type="submission" date="2022-06" db="EMBL/GenBank/DDBJ databases">
        <title>Genome sequencing of Brevibacillus sp. BB3-R1.</title>
        <authorList>
            <person name="Heo J."/>
            <person name="Lee D."/>
            <person name="Won M."/>
            <person name="Han B.-H."/>
            <person name="Hong S.-B."/>
            <person name="Kwon S.-W."/>
        </authorList>
    </citation>
    <scope>NUCLEOTIDE SEQUENCE</scope>
    <source>
        <strain evidence="1">BB3-R1</strain>
    </source>
</reference>
<evidence type="ECO:0000313" key="1">
    <source>
        <dbReference type="EMBL" id="USG65835.1"/>
    </source>
</evidence>
<dbReference type="Gene3D" id="4.10.280.10">
    <property type="entry name" value="Helix-loop-helix DNA-binding domain"/>
    <property type="match status" value="1"/>
</dbReference>
<organism evidence="1 2">
    <name type="scientific">Brevibacillus ruminantium</name>
    <dbReference type="NCBI Taxonomy" id="2950604"/>
    <lineage>
        <taxon>Bacteria</taxon>
        <taxon>Bacillati</taxon>
        <taxon>Bacillota</taxon>
        <taxon>Bacilli</taxon>
        <taxon>Bacillales</taxon>
        <taxon>Paenibacillaceae</taxon>
        <taxon>Brevibacillus</taxon>
    </lineage>
</organism>
<dbReference type="InterPro" id="IPR018540">
    <property type="entry name" value="Spo0E-like"/>
</dbReference>
<proteinExistence type="predicted"/>
<keyword evidence="2" id="KW-1185">Reference proteome</keyword>
<dbReference type="SUPFAM" id="SSF140500">
    <property type="entry name" value="BAS1536-like"/>
    <property type="match status" value="1"/>
</dbReference>